<dbReference type="AlphaFoldDB" id="A0A6H5H0W3"/>
<dbReference type="Proteomes" id="UP000479000">
    <property type="component" value="Unassembled WGS sequence"/>
</dbReference>
<feature type="compositionally biased region" description="Polar residues" evidence="2">
    <location>
        <begin position="403"/>
        <end position="413"/>
    </location>
</feature>
<organism evidence="3 4">
    <name type="scientific">Nesidiocoris tenuis</name>
    <dbReference type="NCBI Taxonomy" id="355587"/>
    <lineage>
        <taxon>Eukaryota</taxon>
        <taxon>Metazoa</taxon>
        <taxon>Ecdysozoa</taxon>
        <taxon>Arthropoda</taxon>
        <taxon>Hexapoda</taxon>
        <taxon>Insecta</taxon>
        <taxon>Pterygota</taxon>
        <taxon>Neoptera</taxon>
        <taxon>Paraneoptera</taxon>
        <taxon>Hemiptera</taxon>
        <taxon>Heteroptera</taxon>
        <taxon>Panheteroptera</taxon>
        <taxon>Cimicomorpha</taxon>
        <taxon>Miridae</taxon>
        <taxon>Dicyphina</taxon>
        <taxon>Nesidiocoris</taxon>
    </lineage>
</organism>
<evidence type="ECO:0000313" key="3">
    <source>
        <dbReference type="EMBL" id="CAB0010715.1"/>
    </source>
</evidence>
<evidence type="ECO:0000313" key="4">
    <source>
        <dbReference type="Proteomes" id="UP000479000"/>
    </source>
</evidence>
<feature type="region of interest" description="Disordered" evidence="2">
    <location>
        <begin position="223"/>
        <end position="330"/>
    </location>
</feature>
<feature type="coiled-coil region" evidence="1">
    <location>
        <begin position="133"/>
        <end position="171"/>
    </location>
</feature>
<feature type="region of interest" description="Disordered" evidence="2">
    <location>
        <begin position="374"/>
        <end position="415"/>
    </location>
</feature>
<feature type="coiled-coil region" evidence="1">
    <location>
        <begin position="571"/>
        <end position="601"/>
    </location>
</feature>
<protein>
    <submittedName>
        <fullName evidence="3">Uncharacterized protein</fullName>
    </submittedName>
</protein>
<keyword evidence="4" id="KW-1185">Reference proteome</keyword>
<feature type="compositionally biased region" description="Low complexity" evidence="2">
    <location>
        <begin position="289"/>
        <end position="310"/>
    </location>
</feature>
<feature type="compositionally biased region" description="Basic and acidic residues" evidence="2">
    <location>
        <begin position="384"/>
        <end position="394"/>
    </location>
</feature>
<dbReference type="OrthoDB" id="6351660at2759"/>
<accession>A0A6H5H0W3</accession>
<sequence>MGQIEFEGLLRLRPEDLKAEEKDDVYEQLCELQESPEVLEKDDLLALYAIIKEIMLYKGQQLLQDVSDLQKEKNDLRREIILIQNEAQSATLQTSLDEEPQENVAVLKDHIQSKNKHILQLLSDIEVLSKKKLTSLEEQNAGLSSQISELVTEKNKKDARLDQLIDDLEERILKWQEVFILKDNEVAELKARLAEVSHSPESRPSSQFATNYTILAKFVVDEKTKTSSGEPDAPRRTVDSPCGIPDVVDTRPGTVHTVDSADGKQPPLPEKRSRPSTSKTSKRSKSRGSAKTSSSVSSSPSKSKPSSPVKQVRENGSAGGSQSNSESRSADVAIKEMKSCAVQASCELVSTSSQTDVASSNLLDIKPMAKPVLSRQASVASDDPVDKDTSKQPRIETSAIAGGNTQQSEQPNGESRLEEFHSLLQKKCDELRSEFSDIKSNTEHALTEMYSTKDTIKNLQAILNQKEELISRYQELIKENGDEYNKLREQYRELEASSTSNRVAVADTQAVGVLMEKWLTRVHHLEEDIRDMTSQLAESSAGLEQAKMEADHWKKEALRSIKGSTKSVKREMLMADRIKELEEELEQLKERERSHLQLRRDKPNDYTHQVECFMCFTCHFRTKCIIGLKGFYCNNYGISFMLKSEVFDPVLFQGLFIRWPPTVFLVC</sequence>
<evidence type="ECO:0000256" key="2">
    <source>
        <dbReference type="SAM" id="MobiDB-lite"/>
    </source>
</evidence>
<keyword evidence="1" id="KW-0175">Coiled coil</keyword>
<dbReference type="EMBL" id="CADCXU010023169">
    <property type="protein sequence ID" value="CAB0010715.1"/>
    <property type="molecule type" value="Genomic_DNA"/>
</dbReference>
<reference evidence="3 4" key="1">
    <citation type="submission" date="2020-02" db="EMBL/GenBank/DDBJ databases">
        <authorList>
            <person name="Ferguson B K."/>
        </authorList>
    </citation>
    <scope>NUCLEOTIDE SEQUENCE [LARGE SCALE GENOMIC DNA]</scope>
</reference>
<feature type="coiled-coil region" evidence="1">
    <location>
        <begin position="456"/>
        <end position="535"/>
    </location>
</feature>
<name>A0A6H5H0W3_9HEMI</name>
<gene>
    <name evidence="3" type="ORF">NTEN_LOCUS15731</name>
</gene>
<feature type="coiled-coil region" evidence="1">
    <location>
        <begin position="59"/>
        <end position="93"/>
    </location>
</feature>
<evidence type="ECO:0000256" key="1">
    <source>
        <dbReference type="SAM" id="Coils"/>
    </source>
</evidence>
<dbReference type="Gene3D" id="1.10.287.1490">
    <property type="match status" value="1"/>
</dbReference>
<proteinExistence type="predicted"/>